<reference evidence="1 2" key="1">
    <citation type="submission" date="2015-01" db="EMBL/GenBank/DDBJ databases">
        <title>Ahrensia donghaiensis sp. nov., a novel dimethylsulphoniopropionate-cleavage bacterium isolated from seawater and emended descriptions of the genus Ahrensia and Ahrensia kielensis.</title>
        <authorList>
            <person name="Liu J."/>
        </authorList>
    </citation>
    <scope>NUCLEOTIDE SEQUENCE [LARGE SCALE GENOMIC DNA]</scope>
    <source>
        <strain evidence="1 2">LZD062</strain>
    </source>
</reference>
<proteinExistence type="predicted"/>
<dbReference type="EMBL" id="JXMU01000007">
    <property type="protein sequence ID" value="KPB01835.1"/>
    <property type="molecule type" value="Genomic_DNA"/>
</dbReference>
<gene>
    <name evidence="1" type="ORF">SU32_05520</name>
</gene>
<dbReference type="AlphaFoldDB" id="A0A0N0E823"/>
<sequence length="116" mass="12904">MVHACNGCESVIDAGRKSAQCNLNQHIYRILNIVIGGPARLCNCQHIEKSLAKLFFLKIDAGTIKITGSNFLPLQKKVSRLLQNTKFQIVFNSHRKQGIFIHIGQITGLVHVNIVV</sequence>
<keyword evidence="2" id="KW-1185">Reference proteome</keyword>
<protein>
    <submittedName>
        <fullName evidence="1">Uncharacterized protein</fullName>
    </submittedName>
</protein>
<accession>A0A0N0E823</accession>
<comment type="caution">
    <text evidence="1">The sequence shown here is derived from an EMBL/GenBank/DDBJ whole genome shotgun (WGS) entry which is preliminary data.</text>
</comment>
<evidence type="ECO:0000313" key="1">
    <source>
        <dbReference type="EMBL" id="KPB01835.1"/>
    </source>
</evidence>
<evidence type="ECO:0000313" key="2">
    <source>
        <dbReference type="Proteomes" id="UP000038011"/>
    </source>
</evidence>
<organism evidence="1 2">
    <name type="scientific">Ahrensia marina</name>
    <dbReference type="NCBI Taxonomy" id="1514904"/>
    <lineage>
        <taxon>Bacteria</taxon>
        <taxon>Pseudomonadati</taxon>
        <taxon>Pseudomonadota</taxon>
        <taxon>Alphaproteobacteria</taxon>
        <taxon>Hyphomicrobiales</taxon>
        <taxon>Ahrensiaceae</taxon>
        <taxon>Ahrensia</taxon>
    </lineage>
</organism>
<dbReference type="Proteomes" id="UP000038011">
    <property type="component" value="Unassembled WGS sequence"/>
</dbReference>
<name>A0A0N0E823_9HYPH</name>